<dbReference type="EMBL" id="MU620970">
    <property type="protein sequence ID" value="KAI8575777.1"/>
    <property type="molecule type" value="Genomic_DNA"/>
</dbReference>
<dbReference type="GO" id="GO:0008270">
    <property type="term" value="F:zinc ion binding"/>
    <property type="evidence" value="ECO:0007669"/>
    <property type="project" value="TreeGrafter"/>
</dbReference>
<dbReference type="PANTHER" id="PTHR12857">
    <property type="entry name" value="CXXC MOTIF CONTAINING ZINC BINDING PROTEIN"/>
    <property type="match status" value="1"/>
</dbReference>
<dbReference type="Pfam" id="PF05907">
    <property type="entry name" value="CXXC_Zn-b_euk"/>
    <property type="match status" value="1"/>
</dbReference>
<name>A0AAD5H8V8_UMBRA</name>
<evidence type="ECO:0000313" key="4">
    <source>
        <dbReference type="EMBL" id="KAI8575777.1"/>
    </source>
</evidence>
<gene>
    <name evidence="4" type="ORF">K450DRAFT_260151</name>
</gene>
<comment type="caution">
    <text evidence="4">The sequence shown here is derived from an EMBL/GenBank/DDBJ whole genome shotgun (WGS) entry which is preliminary data.</text>
</comment>
<proteinExistence type="inferred from homology"/>
<dbReference type="SUPFAM" id="SSF141678">
    <property type="entry name" value="MAL13P1.257-like"/>
    <property type="match status" value="1"/>
</dbReference>
<keyword evidence="5" id="KW-1185">Reference proteome</keyword>
<reference evidence="4" key="2">
    <citation type="journal article" date="2022" name="Proc. Natl. Acad. Sci. U.S.A.">
        <title>Diploid-dominant life cycles characterize the early evolution of Fungi.</title>
        <authorList>
            <person name="Amses K.R."/>
            <person name="Simmons D.R."/>
            <person name="Longcore J.E."/>
            <person name="Mondo S.J."/>
            <person name="Seto K."/>
            <person name="Jeronimo G.H."/>
            <person name="Bonds A.E."/>
            <person name="Quandt C.A."/>
            <person name="Davis W.J."/>
            <person name="Chang Y."/>
            <person name="Federici B.A."/>
            <person name="Kuo A."/>
            <person name="LaButti K."/>
            <person name="Pangilinan J."/>
            <person name="Andreopoulos W."/>
            <person name="Tritt A."/>
            <person name="Riley R."/>
            <person name="Hundley H."/>
            <person name="Johnson J."/>
            <person name="Lipzen A."/>
            <person name="Barry K."/>
            <person name="Lang B.F."/>
            <person name="Cuomo C.A."/>
            <person name="Buchler N.E."/>
            <person name="Grigoriev I.V."/>
            <person name="Spatafora J.W."/>
            <person name="Stajich J.E."/>
            <person name="James T.Y."/>
        </authorList>
    </citation>
    <scope>NUCLEOTIDE SEQUENCE</scope>
    <source>
        <strain evidence="4">AG</strain>
    </source>
</reference>
<dbReference type="GeneID" id="75917457"/>
<organism evidence="4 5">
    <name type="scientific">Umbelopsis ramanniana AG</name>
    <dbReference type="NCBI Taxonomy" id="1314678"/>
    <lineage>
        <taxon>Eukaryota</taxon>
        <taxon>Fungi</taxon>
        <taxon>Fungi incertae sedis</taxon>
        <taxon>Mucoromycota</taxon>
        <taxon>Mucoromycotina</taxon>
        <taxon>Umbelopsidomycetes</taxon>
        <taxon>Umbelopsidales</taxon>
        <taxon>Umbelopsidaceae</taxon>
        <taxon>Umbelopsis</taxon>
    </lineage>
</organism>
<dbReference type="AlphaFoldDB" id="A0AAD5H8V8"/>
<evidence type="ECO:0000256" key="1">
    <source>
        <dbReference type="ARBA" id="ARBA00007818"/>
    </source>
</evidence>
<dbReference type="RefSeq" id="XP_051440781.1">
    <property type="nucleotide sequence ID" value="XM_051592114.1"/>
</dbReference>
<sequence length="159" mass="17806">MVKIGVYIKAELENVTDLQPVPDFEWHFKIECSSCHETDENWITMNAQDEFDVSGSKATANLVMKCKFCRREASASFSGPFGSYEIEQVNKFVKMAVLDCRGLEPVGFDPRAGWTALGAESGTKFDDIDLTEGDWADYDEKAGEPVGISNIESNFRKEK</sequence>
<protein>
    <recommendedName>
        <fullName evidence="6">DUF866-domain-containing protein</fullName>
    </recommendedName>
</protein>
<evidence type="ECO:0000256" key="2">
    <source>
        <dbReference type="ARBA" id="ARBA00022723"/>
    </source>
</evidence>
<evidence type="ECO:0000313" key="5">
    <source>
        <dbReference type="Proteomes" id="UP001206595"/>
    </source>
</evidence>
<dbReference type="InterPro" id="IPR008584">
    <property type="entry name" value="CXXC_Zn-binding_euk"/>
</dbReference>
<evidence type="ECO:0000256" key="3">
    <source>
        <dbReference type="ARBA" id="ARBA00022833"/>
    </source>
</evidence>
<reference evidence="4" key="1">
    <citation type="submission" date="2021-06" db="EMBL/GenBank/DDBJ databases">
        <authorList>
            <consortium name="DOE Joint Genome Institute"/>
            <person name="Mondo S.J."/>
            <person name="Amses K.R."/>
            <person name="Simmons D.R."/>
            <person name="Longcore J.E."/>
            <person name="Seto K."/>
            <person name="Alves G.H."/>
            <person name="Bonds A.E."/>
            <person name="Quandt C.A."/>
            <person name="Davis W.J."/>
            <person name="Chang Y."/>
            <person name="Letcher P.M."/>
            <person name="Powell M.J."/>
            <person name="Kuo A."/>
            <person name="Labutti K."/>
            <person name="Pangilinan J."/>
            <person name="Andreopoulos W."/>
            <person name="Tritt A."/>
            <person name="Riley R."/>
            <person name="Hundley H."/>
            <person name="Johnson J."/>
            <person name="Lipzen A."/>
            <person name="Barry K."/>
            <person name="Berbee M.L."/>
            <person name="Buchler N.E."/>
            <person name="Grigoriev I.V."/>
            <person name="Spatafora J.W."/>
            <person name="Stajich J.E."/>
            <person name="James T.Y."/>
        </authorList>
    </citation>
    <scope>NUCLEOTIDE SEQUENCE</scope>
    <source>
        <strain evidence="4">AG</strain>
    </source>
</reference>
<accession>A0AAD5H8V8</accession>
<comment type="similarity">
    <text evidence="1">Belongs to the UPF0587 family.</text>
</comment>
<evidence type="ECO:0008006" key="6">
    <source>
        <dbReference type="Google" id="ProtNLM"/>
    </source>
</evidence>
<dbReference type="PANTHER" id="PTHR12857:SF0">
    <property type="entry name" value="CXXC MOTIF CONTAINING ZINC BINDING PROTEIN"/>
    <property type="match status" value="1"/>
</dbReference>
<keyword evidence="3" id="KW-0862">Zinc</keyword>
<dbReference type="Proteomes" id="UP001206595">
    <property type="component" value="Unassembled WGS sequence"/>
</dbReference>
<keyword evidence="2" id="KW-0479">Metal-binding</keyword>